<keyword evidence="3 11" id="KW-1003">Cell membrane</keyword>
<evidence type="ECO:0000259" key="12">
    <source>
        <dbReference type="SMART" id="SM00746"/>
    </source>
</evidence>
<feature type="transmembrane region" description="Helical" evidence="11">
    <location>
        <begin position="180"/>
        <end position="198"/>
    </location>
</feature>
<feature type="domain" description="TRASH" evidence="12">
    <location>
        <begin position="7"/>
        <end position="45"/>
    </location>
</feature>
<keyword evidence="4 11" id="KW-0812">Transmembrane</keyword>
<proteinExistence type="inferred from homology"/>
<evidence type="ECO:0000313" key="14">
    <source>
        <dbReference type="Proteomes" id="UP000031552"/>
    </source>
</evidence>
<dbReference type="SFLD" id="SFLDF00027">
    <property type="entry name" value="p-type_atpase"/>
    <property type="match status" value="1"/>
</dbReference>
<evidence type="ECO:0000256" key="11">
    <source>
        <dbReference type="RuleBase" id="RU362081"/>
    </source>
</evidence>
<dbReference type="InterPro" id="IPR011017">
    <property type="entry name" value="TRASH_dom"/>
</dbReference>
<dbReference type="PRINTS" id="PR00943">
    <property type="entry name" value="CUATPASE"/>
</dbReference>
<dbReference type="InterPro" id="IPR008250">
    <property type="entry name" value="ATPase_P-typ_transduc_dom_A_sf"/>
</dbReference>
<evidence type="ECO:0000313" key="13">
    <source>
        <dbReference type="EMBL" id="CDR35184.1"/>
    </source>
</evidence>
<dbReference type="GO" id="GO:0055070">
    <property type="term" value="P:copper ion homeostasis"/>
    <property type="evidence" value="ECO:0007669"/>
    <property type="project" value="TreeGrafter"/>
</dbReference>
<dbReference type="SUPFAM" id="SSF81653">
    <property type="entry name" value="Calcium ATPase, transduction domain A"/>
    <property type="match status" value="1"/>
</dbReference>
<evidence type="ECO:0000256" key="2">
    <source>
        <dbReference type="ARBA" id="ARBA00006024"/>
    </source>
</evidence>
<dbReference type="GO" id="GO:0005886">
    <property type="term" value="C:plasma membrane"/>
    <property type="evidence" value="ECO:0007669"/>
    <property type="project" value="UniProtKB-SubCell"/>
</dbReference>
<dbReference type="Pfam" id="PF04945">
    <property type="entry name" value="YHS"/>
    <property type="match status" value="1"/>
</dbReference>
<dbReference type="InterPro" id="IPR027256">
    <property type="entry name" value="P-typ_ATPase_IB"/>
</dbReference>
<feature type="transmembrane region" description="Helical" evidence="11">
    <location>
        <begin position="771"/>
        <end position="790"/>
    </location>
</feature>
<keyword evidence="13" id="KW-0378">Hydrolase</keyword>
<comment type="caution">
    <text evidence="13">The sequence shown here is derived from an EMBL/GenBank/DDBJ whole genome shotgun (WGS) entry which is preliminary data.</text>
</comment>
<evidence type="ECO:0000256" key="8">
    <source>
        <dbReference type="ARBA" id="ARBA00022967"/>
    </source>
</evidence>
<keyword evidence="5 11" id="KW-0479">Metal-binding</keyword>
<dbReference type="SUPFAM" id="SSF47240">
    <property type="entry name" value="Ferritin-like"/>
    <property type="match status" value="1"/>
</dbReference>
<dbReference type="Pfam" id="PF19335">
    <property type="entry name" value="HMBD"/>
    <property type="match status" value="2"/>
</dbReference>
<dbReference type="SMART" id="SM00746">
    <property type="entry name" value="TRASH"/>
    <property type="match status" value="1"/>
</dbReference>
<dbReference type="Pfam" id="PF00122">
    <property type="entry name" value="E1-E2_ATPase"/>
    <property type="match status" value="1"/>
</dbReference>
<dbReference type="AlphaFoldDB" id="A0A090E3Q8"/>
<dbReference type="Gene3D" id="3.40.50.1000">
    <property type="entry name" value="HAD superfamily/HAD-like"/>
    <property type="match status" value="1"/>
</dbReference>
<dbReference type="EMBL" id="CCEJ010000014">
    <property type="protein sequence ID" value="CDR35184.1"/>
    <property type="molecule type" value="Genomic_DNA"/>
</dbReference>
<keyword evidence="9 11" id="KW-1133">Transmembrane helix</keyword>
<dbReference type="SUPFAM" id="SSF56784">
    <property type="entry name" value="HAD-like"/>
    <property type="match status" value="1"/>
</dbReference>
<dbReference type="PROSITE" id="PS00154">
    <property type="entry name" value="ATPASE_E1_E2"/>
    <property type="match status" value="1"/>
</dbReference>
<evidence type="ECO:0000256" key="6">
    <source>
        <dbReference type="ARBA" id="ARBA00022741"/>
    </source>
</evidence>
<evidence type="ECO:0000256" key="10">
    <source>
        <dbReference type="ARBA" id="ARBA00023136"/>
    </source>
</evidence>
<dbReference type="CDD" id="cd02094">
    <property type="entry name" value="P-type_ATPase_Cu-like"/>
    <property type="match status" value="1"/>
</dbReference>
<dbReference type="GO" id="GO:0005507">
    <property type="term" value="F:copper ion binding"/>
    <property type="evidence" value="ECO:0007669"/>
    <property type="project" value="TreeGrafter"/>
</dbReference>
<comment type="similarity">
    <text evidence="2 11">Belongs to the cation transport ATPase (P-type) (TC 3.A.3) family. Type IB subfamily.</text>
</comment>
<dbReference type="PANTHER" id="PTHR43520:SF8">
    <property type="entry name" value="P-TYPE CU(+) TRANSPORTER"/>
    <property type="match status" value="1"/>
</dbReference>
<keyword evidence="6 11" id="KW-0547">Nucleotide-binding</keyword>
<protein>
    <submittedName>
        <fullName evidence="13">Copper-exporting P-type ATPase</fullName>
        <ecNumber evidence="13">3.6.3.-</ecNumber>
    </submittedName>
</protein>
<dbReference type="SFLD" id="SFLDS00003">
    <property type="entry name" value="Haloacid_Dehalogenase"/>
    <property type="match status" value="1"/>
</dbReference>
<dbReference type="PRINTS" id="PR00119">
    <property type="entry name" value="CATATPASE"/>
</dbReference>
<evidence type="ECO:0000256" key="4">
    <source>
        <dbReference type="ARBA" id="ARBA00022692"/>
    </source>
</evidence>
<dbReference type="NCBIfam" id="TIGR01494">
    <property type="entry name" value="ATPase_P-type"/>
    <property type="match status" value="1"/>
</dbReference>
<keyword evidence="7 11" id="KW-0067">ATP-binding</keyword>
<feature type="transmembrane region" description="Helical" evidence="11">
    <location>
        <begin position="246"/>
        <end position="266"/>
    </location>
</feature>
<dbReference type="GO" id="GO:0005524">
    <property type="term" value="F:ATP binding"/>
    <property type="evidence" value="ECO:0007669"/>
    <property type="project" value="UniProtKB-UniRule"/>
</dbReference>
<evidence type="ECO:0000256" key="7">
    <source>
        <dbReference type="ARBA" id="ARBA00022840"/>
    </source>
</evidence>
<dbReference type="InterPro" id="IPR023298">
    <property type="entry name" value="ATPase_P-typ_TM_dom_sf"/>
</dbReference>
<dbReference type="NCBIfam" id="TIGR01525">
    <property type="entry name" value="ATPase-IB_hvy"/>
    <property type="match status" value="1"/>
</dbReference>
<dbReference type="InterPro" id="IPR044492">
    <property type="entry name" value="P_typ_ATPase_HD_dom"/>
</dbReference>
<evidence type="ECO:0000256" key="9">
    <source>
        <dbReference type="ARBA" id="ARBA00022989"/>
    </source>
</evidence>
<sequence>MPEFKKDPVCHMSVDPKKAKWHLEYKGADYFFCREACYQEFKKNPEAYLDRKIGESHKEKPENYQTLYGCPMDPEIQDSKPGFCSICGMALEPLLNSSEIILFTCPMHPEIIQEGPGSCPICGMALVPKTPSLEGESSEEKDLRKKFWIGFFLTLPILFLSMKEMIPFLNVPINETLNGWLQLILSTIVIFYCGGIFFERGFNSFKTRNLNMFSLISLGVLAAYLFSVFSLFFPELLPQVSKHPSIPFYFETGAVIIVLVLFGQFLEAKSRGQTRKALSLLLQKRPVTAQVIREGKIIEVPVSEVLVGDKLNVRPGDKVPVDGEVLSGASAVDESLFTGEPLPVDKKEKDKVIGGSFNQSGSFIMIAESVGKNTLFSRIIDLIATAERSKPSIQKLVDVVSKYFVLSVVIIAIFTFVLWLIFGPSLSYAVMAAVSVFIIACPCALGLATPMSITVGIGKGAESGILIRNAEALEKLEKVTLLAIDKTGTLTEGKPTVSKIYASQSESQELFIKYVAALENKSSHPLAKAILKKAEALGVEHLLDAKEFKLVEGKGIEGVIENQFLRIGSLEWLSENNCEGIAELESLSKHQKPDETLIFASLNNKALGFIAIHDPIKPSTYEAILKIHEMGIKIVMLTGDSHKTASFISETLGIDDFKSRIFPQKKYEFILKTKEKGISVAMAGDGINDAAAITASDVGIAMGTGSDIAIESADITLIKGDLIGIVRAFQLSKAMMKNIRENLFFAFFYNALGIPIAAGILYPFFGILLNPMIAALAMSLSSVSVILNSLRLKFLNLKN</sequence>
<feature type="transmembrane region" description="Helical" evidence="11">
    <location>
        <begin position="403"/>
        <end position="422"/>
    </location>
</feature>
<gene>
    <name evidence="13" type="primary">copA</name>
    <name evidence="13" type="ORF">CSEC_2378</name>
</gene>
<evidence type="ECO:0000256" key="3">
    <source>
        <dbReference type="ARBA" id="ARBA00022475"/>
    </source>
</evidence>
<dbReference type="InterPro" id="IPR023299">
    <property type="entry name" value="ATPase_P-typ_cyto_dom_N"/>
</dbReference>
<dbReference type="Gene3D" id="2.70.150.10">
    <property type="entry name" value="Calcium-transporting ATPase, cytoplasmic transduction domain A"/>
    <property type="match status" value="1"/>
</dbReference>
<comment type="subcellular location">
    <subcellularLocation>
        <location evidence="1">Cell membrane</location>
        <topology evidence="1">Multi-pass membrane protein</topology>
    </subcellularLocation>
</comment>
<dbReference type="STRING" id="1437425.CSEC_2378"/>
<keyword evidence="10 11" id="KW-0472">Membrane</keyword>
<reference evidence="13" key="1">
    <citation type="submission" date="2013-12" db="EMBL/GenBank/DDBJ databases">
        <authorList>
            <person name="Linke B."/>
        </authorList>
    </citation>
    <scope>NUCLEOTIDE SEQUENCE [LARGE SCALE GENOMIC DNA]</scope>
    <source>
        <strain evidence="13">CRIB-18</strain>
    </source>
</reference>
<keyword evidence="14" id="KW-1185">Reference proteome</keyword>
<dbReference type="InterPro" id="IPR036412">
    <property type="entry name" value="HAD-like_sf"/>
</dbReference>
<dbReference type="InterPro" id="IPR045800">
    <property type="entry name" value="HMBD"/>
</dbReference>
<dbReference type="InterPro" id="IPR018303">
    <property type="entry name" value="ATPase_P-typ_P_site"/>
</dbReference>
<dbReference type="GO" id="GO:0043682">
    <property type="term" value="F:P-type divalent copper transporter activity"/>
    <property type="evidence" value="ECO:0007669"/>
    <property type="project" value="TreeGrafter"/>
</dbReference>
<dbReference type="InterPro" id="IPR001757">
    <property type="entry name" value="P_typ_ATPase"/>
</dbReference>
<feature type="transmembrane region" description="Helical" evidence="11">
    <location>
        <begin position="210"/>
        <end position="234"/>
    </location>
</feature>
<dbReference type="Pfam" id="PF00702">
    <property type="entry name" value="Hydrolase"/>
    <property type="match status" value="1"/>
</dbReference>
<dbReference type="InterPro" id="IPR023214">
    <property type="entry name" value="HAD_sf"/>
</dbReference>
<feature type="transmembrane region" description="Helical" evidence="11">
    <location>
        <begin position="743"/>
        <end position="765"/>
    </location>
</feature>
<reference evidence="13" key="2">
    <citation type="submission" date="2014-09" db="EMBL/GenBank/DDBJ databases">
        <title>Criblamydia sequanensis harbors a mega-plasmid encoding arsenite resistance.</title>
        <authorList>
            <person name="Bertelli C."/>
            <person name="Goesmann A."/>
            <person name="Greub G."/>
        </authorList>
    </citation>
    <scope>NUCLEOTIDE SEQUENCE [LARGE SCALE GENOMIC DNA]</scope>
    <source>
        <strain evidence="13">CRIB-18</strain>
    </source>
</reference>
<organism evidence="13 14">
    <name type="scientific">Candidatus Criblamydia sequanensis CRIB-18</name>
    <dbReference type="NCBI Taxonomy" id="1437425"/>
    <lineage>
        <taxon>Bacteria</taxon>
        <taxon>Pseudomonadati</taxon>
        <taxon>Chlamydiota</taxon>
        <taxon>Chlamydiia</taxon>
        <taxon>Parachlamydiales</taxon>
        <taxon>Candidatus Criblamydiaceae</taxon>
        <taxon>Candidatus Criblamydia</taxon>
    </lineage>
</organism>
<name>A0A090E3Q8_9BACT</name>
<dbReference type="GO" id="GO:0016887">
    <property type="term" value="F:ATP hydrolysis activity"/>
    <property type="evidence" value="ECO:0007669"/>
    <property type="project" value="InterPro"/>
</dbReference>
<dbReference type="InterPro" id="IPR012348">
    <property type="entry name" value="RNR-like"/>
</dbReference>
<dbReference type="Proteomes" id="UP000031552">
    <property type="component" value="Unassembled WGS sequence"/>
</dbReference>
<feature type="transmembrane region" description="Helical" evidence="11">
    <location>
        <begin position="428"/>
        <end position="449"/>
    </location>
</feature>
<dbReference type="PANTHER" id="PTHR43520">
    <property type="entry name" value="ATP7, ISOFORM B"/>
    <property type="match status" value="1"/>
</dbReference>
<evidence type="ECO:0000256" key="5">
    <source>
        <dbReference type="ARBA" id="ARBA00022723"/>
    </source>
</evidence>
<dbReference type="Gene3D" id="1.10.620.20">
    <property type="entry name" value="Ribonucleotide Reductase, subunit A"/>
    <property type="match status" value="1"/>
</dbReference>
<dbReference type="FunFam" id="2.70.150.10:FF:000020">
    <property type="entry name" value="Copper-exporting P-type ATPase A"/>
    <property type="match status" value="1"/>
</dbReference>
<dbReference type="GO" id="GO:0016491">
    <property type="term" value="F:oxidoreductase activity"/>
    <property type="evidence" value="ECO:0007669"/>
    <property type="project" value="InterPro"/>
</dbReference>
<dbReference type="SFLD" id="SFLDG00002">
    <property type="entry name" value="C1.7:_P-type_atpase_like"/>
    <property type="match status" value="1"/>
</dbReference>
<dbReference type="GO" id="GO:0060003">
    <property type="term" value="P:copper ion export"/>
    <property type="evidence" value="ECO:0007669"/>
    <property type="project" value="UniProtKB-ARBA"/>
</dbReference>
<dbReference type="SUPFAM" id="SSF81665">
    <property type="entry name" value="Calcium ATPase, transmembrane domain M"/>
    <property type="match status" value="1"/>
</dbReference>
<dbReference type="eggNOG" id="COG2217">
    <property type="taxonomic scope" value="Bacteria"/>
</dbReference>
<feature type="transmembrane region" description="Helical" evidence="11">
    <location>
        <begin position="147"/>
        <end position="168"/>
    </location>
</feature>
<keyword evidence="8" id="KW-1278">Translocase</keyword>
<evidence type="ECO:0000256" key="1">
    <source>
        <dbReference type="ARBA" id="ARBA00004651"/>
    </source>
</evidence>
<dbReference type="InterPro" id="IPR009078">
    <property type="entry name" value="Ferritin-like_SF"/>
</dbReference>
<dbReference type="InterPro" id="IPR059000">
    <property type="entry name" value="ATPase_P-type_domA"/>
</dbReference>
<dbReference type="OrthoDB" id="9766480at2"/>
<dbReference type="InterPro" id="IPR007029">
    <property type="entry name" value="YHS_dom"/>
</dbReference>
<accession>A0A090E3Q8</accession>
<dbReference type="EC" id="3.6.3.-" evidence="13"/>
<dbReference type="RefSeq" id="WP_053332049.1">
    <property type="nucleotide sequence ID" value="NZ_CCEJ010000014.1"/>
</dbReference>
<dbReference type="Gene3D" id="3.40.1110.10">
    <property type="entry name" value="Calcium-transporting ATPase, cytoplasmic domain N"/>
    <property type="match status" value="1"/>
</dbReference>